<accession>A0ABR5EGE0</accession>
<reference evidence="1 2" key="1">
    <citation type="submission" date="2015-04" db="EMBL/GenBank/DDBJ databases">
        <title>Evaluation of non-dairy Lactococcus lactis with potential dairy applications reveals extensive phenotype-genotype disparity.</title>
        <authorList>
            <person name="Cavanagh D."/>
            <person name="Casey A."/>
            <person name="Altermann E."/>
            <person name="Cotter P."/>
            <person name="Fitzgerald G.F."/>
            <person name="McAuliffe O."/>
        </authorList>
    </citation>
    <scope>NUCLEOTIDE SEQUENCE [LARGE SCALE GENOMIC DNA]</scope>
    <source>
        <strain evidence="1 2">DPC6856</strain>
    </source>
</reference>
<organism evidence="1 2">
    <name type="scientific">Lactococcus lactis subsp. cremoris</name>
    <name type="common">Streptococcus cremoris</name>
    <dbReference type="NCBI Taxonomy" id="1359"/>
    <lineage>
        <taxon>Bacteria</taxon>
        <taxon>Bacillati</taxon>
        <taxon>Bacillota</taxon>
        <taxon>Bacilli</taxon>
        <taxon>Lactobacillales</taxon>
        <taxon>Streptococcaceae</taxon>
        <taxon>Lactococcus</taxon>
    </lineage>
</organism>
<dbReference type="EMBL" id="LAVW01000122">
    <property type="protein sequence ID" value="KKW72458.1"/>
    <property type="molecule type" value="Genomic_DNA"/>
</dbReference>
<evidence type="ECO:0000313" key="1">
    <source>
        <dbReference type="EMBL" id="KKW72458.1"/>
    </source>
</evidence>
<protein>
    <submittedName>
        <fullName evidence="1">Uncharacterized protein</fullName>
    </submittedName>
</protein>
<dbReference type="Proteomes" id="UP000034513">
    <property type="component" value="Unassembled WGS sequence"/>
</dbReference>
<evidence type="ECO:0000313" key="2">
    <source>
        <dbReference type="Proteomes" id="UP000034513"/>
    </source>
</evidence>
<name>A0ABR5EGE0_LACLC</name>
<keyword evidence="2" id="KW-1185">Reference proteome</keyword>
<comment type="caution">
    <text evidence="1">The sequence shown here is derived from an EMBL/GenBank/DDBJ whole genome shotgun (WGS) entry which is preliminary data.</text>
</comment>
<gene>
    <name evidence="1" type="ORF">VN93_1396</name>
</gene>
<sequence length="107" mass="12585">MEFENGLEEVQVDVSIVREKDDAKVELFLREIDSKVELTNSSTEDIKSLFDSIYEYIVNNKKMLQFNLNDSSQDLFYEVANDIIVQLNSEIKQSENDFIKIFKLEHQ</sequence>
<proteinExistence type="predicted"/>